<sequence length="109" mass="11918">MYVFVPVLDESGSQNRFVIGPAHERSNERADALMQIPVQQEAVHCVQRAVDVIGAMYGAGNERPGAPPRGRTSRFAAFCFCWPLGIAQITCIMFLDQGYALHGPPRANA</sequence>
<keyword evidence="2" id="KW-1185">Reference proteome</keyword>
<protein>
    <submittedName>
        <fullName evidence="1">Uncharacterized protein</fullName>
    </submittedName>
</protein>
<comment type="caution">
    <text evidence="1">The sequence shown here is derived from an EMBL/GenBank/DDBJ whole genome shotgun (WGS) entry which is preliminary data.</text>
</comment>
<evidence type="ECO:0000313" key="2">
    <source>
        <dbReference type="Proteomes" id="UP000299102"/>
    </source>
</evidence>
<reference evidence="1 2" key="1">
    <citation type="journal article" date="2019" name="Commun. Biol.">
        <title>The bagworm genome reveals a unique fibroin gene that provides high tensile strength.</title>
        <authorList>
            <person name="Kono N."/>
            <person name="Nakamura H."/>
            <person name="Ohtoshi R."/>
            <person name="Tomita M."/>
            <person name="Numata K."/>
            <person name="Arakawa K."/>
        </authorList>
    </citation>
    <scope>NUCLEOTIDE SEQUENCE [LARGE SCALE GENOMIC DNA]</scope>
</reference>
<gene>
    <name evidence="1" type="ORF">EVAR_56660_1</name>
</gene>
<organism evidence="1 2">
    <name type="scientific">Eumeta variegata</name>
    <name type="common">Bagworm moth</name>
    <name type="synonym">Eumeta japonica</name>
    <dbReference type="NCBI Taxonomy" id="151549"/>
    <lineage>
        <taxon>Eukaryota</taxon>
        <taxon>Metazoa</taxon>
        <taxon>Ecdysozoa</taxon>
        <taxon>Arthropoda</taxon>
        <taxon>Hexapoda</taxon>
        <taxon>Insecta</taxon>
        <taxon>Pterygota</taxon>
        <taxon>Neoptera</taxon>
        <taxon>Endopterygota</taxon>
        <taxon>Lepidoptera</taxon>
        <taxon>Glossata</taxon>
        <taxon>Ditrysia</taxon>
        <taxon>Tineoidea</taxon>
        <taxon>Psychidae</taxon>
        <taxon>Oiketicinae</taxon>
        <taxon>Eumeta</taxon>
    </lineage>
</organism>
<dbReference type="AlphaFoldDB" id="A0A4C2A088"/>
<proteinExistence type="predicted"/>
<accession>A0A4C2A088</accession>
<dbReference type="EMBL" id="BGZK01002285">
    <property type="protein sequence ID" value="GBP92563.1"/>
    <property type="molecule type" value="Genomic_DNA"/>
</dbReference>
<name>A0A4C2A088_EUMVA</name>
<evidence type="ECO:0000313" key="1">
    <source>
        <dbReference type="EMBL" id="GBP92563.1"/>
    </source>
</evidence>
<dbReference type="Proteomes" id="UP000299102">
    <property type="component" value="Unassembled WGS sequence"/>
</dbReference>